<dbReference type="Proteomes" id="UP000663760">
    <property type="component" value="Chromosome 17"/>
</dbReference>
<dbReference type="AlphaFoldDB" id="A0A7I8LK23"/>
<dbReference type="GO" id="GO:0003729">
    <property type="term" value="F:mRNA binding"/>
    <property type="evidence" value="ECO:0007669"/>
    <property type="project" value="UniProtKB-ARBA"/>
</dbReference>
<dbReference type="InterPro" id="IPR046848">
    <property type="entry name" value="E_motif"/>
</dbReference>
<dbReference type="InterPro" id="IPR046960">
    <property type="entry name" value="PPR_At4g14850-like_plant"/>
</dbReference>
<reference evidence="4" key="1">
    <citation type="submission" date="2020-02" db="EMBL/GenBank/DDBJ databases">
        <authorList>
            <person name="Scholz U."/>
            <person name="Mascher M."/>
            <person name="Fiebig A."/>
        </authorList>
    </citation>
    <scope>NUCLEOTIDE SEQUENCE</scope>
</reference>
<feature type="repeat" description="PPR" evidence="2">
    <location>
        <begin position="308"/>
        <end position="342"/>
    </location>
</feature>
<dbReference type="PANTHER" id="PTHR47926:SF539">
    <property type="entry name" value="DYW DOMAIN-CONTAINING PROTEIN"/>
    <property type="match status" value="1"/>
</dbReference>
<dbReference type="EMBL" id="LR746280">
    <property type="protein sequence ID" value="CAA7410140.1"/>
    <property type="molecule type" value="Genomic_DNA"/>
</dbReference>
<dbReference type="PANTHER" id="PTHR47926">
    <property type="entry name" value="PENTATRICOPEPTIDE REPEAT-CONTAINING PROTEIN"/>
    <property type="match status" value="1"/>
</dbReference>
<dbReference type="Pfam" id="PF20431">
    <property type="entry name" value="E_motif"/>
    <property type="match status" value="1"/>
</dbReference>
<dbReference type="SUPFAM" id="SSF48452">
    <property type="entry name" value="TPR-like"/>
    <property type="match status" value="1"/>
</dbReference>
<sequence>MFSSVTSGTGSHNGSHCYPNLWAFKISINQTSSLAASLTFSSPPPAAAAEAPMDGATAAAPFLLIPLLPDESAAIKLLQSCGGRGGLRGGQQIHGYIVRSGIPPNFVMNNSLISMYSRNRSMDLARRAFDSMENPNVVSWNSIISGYALNGDPDEAWKLFEQMTTMHDVKPDLITWNSLISGNVRHGCNAKVLELFKGIQSSGLKPNSVTITGILQAIAESRTLELGRQIHGYAIRHGHDSSAYVGTSTIDMYVKCGDLGMARRVFDCMPHRNLFAWNSLISGYAFQGLFDEALLLLNQMQQEGIRPDLTTWNGLISGYSMKGFKKQALILIRRLKTLGEKPNVISWTSVISGFCQNGFFADSLGCFVEMQKEGVQPNSATMASSLRAAAGLALLTRGRDLHGGAIRRGLDGDIFVATALVDMYSKCGNLSKAFQVFERIKNKSLSSWNAMLRGFAAHGMAKEAISCFEEMRSSGFNPDAITFTALLCGLKHSAMVSEGWRFFDMMKVDYAMIPSPEHYACMVDLLGRAGYLDEAWDFIENMPQEPDAGVWGALLGACRSHKNLELAEAAAEQLFKLEPHNPANYLLMASIYGSRSQWERVETLKVAMSALGLKSRGGWSWIQIRKTLHSFSAEGNPHPDLGEVRFELLQMVAEMKRIGYRPDTACIALDVDEATKEMMLMGHTEKLAITYGLIRSEGNGPIRVIRSASVCGDCHTMAKYVSKIRQREILLRDGPRFHRFVNGRCSCNE</sequence>
<evidence type="ECO:0000313" key="4">
    <source>
        <dbReference type="EMBL" id="CAA7410140.1"/>
    </source>
</evidence>
<protein>
    <recommendedName>
        <fullName evidence="3">DYW domain-containing protein</fullName>
    </recommendedName>
</protein>
<feature type="repeat" description="PPR" evidence="2">
    <location>
        <begin position="343"/>
        <end position="377"/>
    </location>
</feature>
<dbReference type="Gene3D" id="1.25.40.10">
    <property type="entry name" value="Tetratricopeptide repeat domain"/>
    <property type="match status" value="4"/>
</dbReference>
<feature type="repeat" description="PPR" evidence="2">
    <location>
        <begin position="413"/>
        <end position="443"/>
    </location>
</feature>
<feature type="repeat" description="PPR" evidence="2">
    <location>
        <begin position="172"/>
        <end position="206"/>
    </location>
</feature>
<dbReference type="InterPro" id="IPR002885">
    <property type="entry name" value="PPR_rpt"/>
</dbReference>
<feature type="repeat" description="PPR" evidence="2">
    <location>
        <begin position="444"/>
        <end position="478"/>
    </location>
</feature>
<evidence type="ECO:0000259" key="3">
    <source>
        <dbReference type="Pfam" id="PF14432"/>
    </source>
</evidence>
<dbReference type="FunFam" id="1.25.40.10:FF:001383">
    <property type="entry name" value="Pentatricopeptide repeat-containing protein mitochondrial"/>
    <property type="match status" value="1"/>
</dbReference>
<dbReference type="Pfam" id="PF14432">
    <property type="entry name" value="DYW_deaminase"/>
    <property type="match status" value="1"/>
</dbReference>
<name>A0A7I8LK23_SPIIN</name>
<dbReference type="NCBIfam" id="TIGR00756">
    <property type="entry name" value="PPR"/>
    <property type="match status" value="5"/>
</dbReference>
<feature type="repeat" description="PPR" evidence="2">
    <location>
        <begin position="136"/>
        <end position="166"/>
    </location>
</feature>
<keyword evidence="1" id="KW-0677">Repeat</keyword>
<gene>
    <name evidence="4" type="ORF">SI8410_17020818</name>
</gene>
<dbReference type="GO" id="GO:0009451">
    <property type="term" value="P:RNA modification"/>
    <property type="evidence" value="ECO:0007669"/>
    <property type="project" value="InterPro"/>
</dbReference>
<accession>A0A7I8LK23</accession>
<dbReference type="InterPro" id="IPR032867">
    <property type="entry name" value="DYW_dom"/>
</dbReference>
<feature type="domain" description="DYW" evidence="3">
    <location>
        <begin position="659"/>
        <end position="748"/>
    </location>
</feature>
<dbReference type="Pfam" id="PF13041">
    <property type="entry name" value="PPR_2"/>
    <property type="match status" value="4"/>
</dbReference>
<dbReference type="FunFam" id="1.25.40.10:FF:000090">
    <property type="entry name" value="Pentatricopeptide repeat-containing protein, chloroplastic"/>
    <property type="match status" value="1"/>
</dbReference>
<proteinExistence type="predicted"/>
<organism evidence="4 5">
    <name type="scientific">Spirodela intermedia</name>
    <name type="common">Intermediate duckweed</name>
    <dbReference type="NCBI Taxonomy" id="51605"/>
    <lineage>
        <taxon>Eukaryota</taxon>
        <taxon>Viridiplantae</taxon>
        <taxon>Streptophyta</taxon>
        <taxon>Embryophyta</taxon>
        <taxon>Tracheophyta</taxon>
        <taxon>Spermatophyta</taxon>
        <taxon>Magnoliopsida</taxon>
        <taxon>Liliopsida</taxon>
        <taxon>Araceae</taxon>
        <taxon>Lemnoideae</taxon>
        <taxon>Spirodela</taxon>
    </lineage>
</organism>
<dbReference type="FunFam" id="1.25.40.10:FF:000073">
    <property type="entry name" value="Pentatricopeptide repeat-containing protein chloroplastic"/>
    <property type="match status" value="1"/>
</dbReference>
<evidence type="ECO:0000313" key="5">
    <source>
        <dbReference type="Proteomes" id="UP000663760"/>
    </source>
</evidence>
<dbReference type="Pfam" id="PF01535">
    <property type="entry name" value="PPR"/>
    <property type="match status" value="3"/>
</dbReference>
<keyword evidence="5" id="KW-1185">Reference proteome</keyword>
<evidence type="ECO:0000256" key="1">
    <source>
        <dbReference type="ARBA" id="ARBA00022737"/>
    </source>
</evidence>
<dbReference type="PROSITE" id="PS51375">
    <property type="entry name" value="PPR"/>
    <property type="match status" value="7"/>
</dbReference>
<dbReference type="FunFam" id="1.25.40.10:FF:000393">
    <property type="entry name" value="Pentatricopeptide repeat-containing protein At1g20230"/>
    <property type="match status" value="1"/>
</dbReference>
<feature type="repeat" description="PPR" evidence="2">
    <location>
        <begin position="273"/>
        <end position="307"/>
    </location>
</feature>
<dbReference type="InterPro" id="IPR011990">
    <property type="entry name" value="TPR-like_helical_dom_sf"/>
</dbReference>
<evidence type="ECO:0000256" key="2">
    <source>
        <dbReference type="PROSITE-ProRule" id="PRU00708"/>
    </source>
</evidence>
<dbReference type="OrthoDB" id="185373at2759"/>
<dbReference type="GO" id="GO:0008270">
    <property type="term" value="F:zinc ion binding"/>
    <property type="evidence" value="ECO:0007669"/>
    <property type="project" value="InterPro"/>
</dbReference>